<dbReference type="AlphaFoldDB" id="A0A8C9LJA1"/>
<accession>A0A8C9LJA1</accession>
<dbReference type="Ensembl" id="ENSPTET00000010331.1">
    <property type="protein sequence ID" value="ENSPTEP00000006730.1"/>
    <property type="gene ID" value="ENSPTEG00000007719.1"/>
</dbReference>
<evidence type="ECO:0000313" key="1">
    <source>
        <dbReference type="Ensembl" id="ENSPTEP00000006730.1"/>
    </source>
</evidence>
<proteinExistence type="predicted"/>
<evidence type="ECO:0000313" key="2">
    <source>
        <dbReference type="Proteomes" id="UP000694416"/>
    </source>
</evidence>
<keyword evidence="2" id="KW-1185">Reference proteome</keyword>
<reference evidence="1" key="2">
    <citation type="submission" date="2025-09" db="UniProtKB">
        <authorList>
            <consortium name="Ensembl"/>
        </authorList>
    </citation>
    <scope>IDENTIFICATION</scope>
</reference>
<organism evidence="1 2">
    <name type="scientific">Piliocolobus tephrosceles</name>
    <name type="common">Ugandan red Colobus</name>
    <dbReference type="NCBI Taxonomy" id="591936"/>
    <lineage>
        <taxon>Eukaryota</taxon>
        <taxon>Metazoa</taxon>
        <taxon>Chordata</taxon>
        <taxon>Craniata</taxon>
        <taxon>Vertebrata</taxon>
        <taxon>Euteleostomi</taxon>
        <taxon>Mammalia</taxon>
        <taxon>Eutheria</taxon>
        <taxon>Euarchontoglires</taxon>
        <taxon>Primates</taxon>
        <taxon>Haplorrhini</taxon>
        <taxon>Catarrhini</taxon>
        <taxon>Cercopithecidae</taxon>
        <taxon>Colobinae</taxon>
        <taxon>Piliocolobus</taxon>
    </lineage>
</organism>
<dbReference type="Proteomes" id="UP000694416">
    <property type="component" value="Unplaced"/>
</dbReference>
<reference evidence="1" key="1">
    <citation type="submission" date="2025-08" db="UniProtKB">
        <authorList>
            <consortium name="Ensembl"/>
        </authorList>
    </citation>
    <scope>IDENTIFICATION</scope>
</reference>
<name>A0A8C9LJA1_9PRIM</name>
<protein>
    <submittedName>
        <fullName evidence="1">Uncharacterized protein</fullName>
    </submittedName>
</protein>
<sequence length="73" mass="8011">MFALPCLANFLNFSTDEVSLCCPGWSRTPELKGSSHLNLPKCWSYRCEPPCLACVAIIFGRNPGVQNISSMMG</sequence>